<evidence type="ECO:0000256" key="9">
    <source>
        <dbReference type="SAM" id="SignalP"/>
    </source>
</evidence>
<dbReference type="InterPro" id="IPR008754">
    <property type="entry name" value="Peptidase_M43"/>
</dbReference>
<reference evidence="11 12" key="1">
    <citation type="submission" date="2022-06" db="EMBL/GenBank/DDBJ databases">
        <title>Genomic Encyclopedia of Archaeal and Bacterial Type Strains, Phase II (KMG-II): from individual species to whole genera.</title>
        <authorList>
            <person name="Goeker M."/>
        </authorList>
    </citation>
    <scope>NUCLEOTIDE SEQUENCE [LARGE SCALE GENOMIC DNA]</scope>
    <source>
        <strain evidence="11 12">DSM 44255</strain>
    </source>
</reference>
<dbReference type="Proteomes" id="UP001205185">
    <property type="component" value="Unassembled WGS sequence"/>
</dbReference>
<evidence type="ECO:0000256" key="8">
    <source>
        <dbReference type="ARBA" id="ARBA00023157"/>
    </source>
</evidence>
<gene>
    <name evidence="11" type="ORF">LV75_003575</name>
</gene>
<keyword evidence="8" id="KW-1015">Disulfide bond</keyword>
<feature type="domain" description="Peptidase M43 pregnancy-associated plasma-A" evidence="10">
    <location>
        <begin position="218"/>
        <end position="302"/>
    </location>
</feature>
<dbReference type="InterPro" id="IPR024079">
    <property type="entry name" value="MetalloPept_cat_dom_sf"/>
</dbReference>
<keyword evidence="2" id="KW-0645">Protease</keyword>
<dbReference type="PANTHER" id="PTHR47466">
    <property type="match status" value="1"/>
</dbReference>
<dbReference type="Pfam" id="PF05572">
    <property type="entry name" value="Peptidase_M43"/>
    <property type="match status" value="1"/>
</dbReference>
<dbReference type="Gene3D" id="3.40.390.10">
    <property type="entry name" value="Collagenase (Catalytic Domain)"/>
    <property type="match status" value="1"/>
</dbReference>
<evidence type="ECO:0000256" key="6">
    <source>
        <dbReference type="ARBA" id="ARBA00022833"/>
    </source>
</evidence>
<protein>
    <submittedName>
        <fullName evidence="11">Pregnancy-associated plasma protein-A</fullName>
    </submittedName>
</protein>
<dbReference type="RefSeq" id="WP_253888015.1">
    <property type="nucleotide sequence ID" value="NZ_BAAAVB010000014.1"/>
</dbReference>
<evidence type="ECO:0000256" key="1">
    <source>
        <dbReference type="ARBA" id="ARBA00008721"/>
    </source>
</evidence>
<keyword evidence="7" id="KW-0482">Metalloprotease</keyword>
<evidence type="ECO:0000256" key="4">
    <source>
        <dbReference type="ARBA" id="ARBA00022729"/>
    </source>
</evidence>
<keyword evidence="12" id="KW-1185">Reference proteome</keyword>
<comment type="similarity">
    <text evidence="1">Belongs to the peptidase M43B family.</text>
</comment>
<evidence type="ECO:0000256" key="5">
    <source>
        <dbReference type="ARBA" id="ARBA00022801"/>
    </source>
</evidence>
<keyword evidence="3" id="KW-0479">Metal-binding</keyword>
<evidence type="ECO:0000259" key="10">
    <source>
        <dbReference type="Pfam" id="PF05572"/>
    </source>
</evidence>
<organism evidence="11 12">
    <name type="scientific">Actinokineospora diospyrosa</name>
    <dbReference type="NCBI Taxonomy" id="103728"/>
    <lineage>
        <taxon>Bacteria</taxon>
        <taxon>Bacillati</taxon>
        <taxon>Actinomycetota</taxon>
        <taxon>Actinomycetes</taxon>
        <taxon>Pseudonocardiales</taxon>
        <taxon>Pseudonocardiaceae</taxon>
        <taxon>Actinokineospora</taxon>
    </lineage>
</organism>
<sequence length="309" mass="32724">MRQTWKHRFRRIGLVAGCVLVLPGVIAPASQASTSAGECRTRAAFPADRPARGNGALPAAEAAAREHDFQERLAARGSAPRGRATDPIKVYVHVISQDETPGGGNVSDEQIGKQLEVLNADFGNTGFSFQLANTTRTVNEDWFTGASGANREKFTRELREGGAADLNLYTASTIPSPEGGVALGWSTAPHEEADNPTADGVGVKFSTLPGGTEAPFNLGRTATHGVGAWMGLYNTFQGGCDAPGDYVDDTPYEASAAYGCPEARDTCPAPGTDPIHNFMDHGDDACMSEFTAGQAERMRQQVSTYRGIN</sequence>
<dbReference type="CDD" id="cd04275">
    <property type="entry name" value="ZnMc_pappalysin_like"/>
    <property type="match status" value="1"/>
</dbReference>
<evidence type="ECO:0000256" key="3">
    <source>
        <dbReference type="ARBA" id="ARBA00022723"/>
    </source>
</evidence>
<proteinExistence type="inferred from homology"/>
<evidence type="ECO:0000313" key="12">
    <source>
        <dbReference type="Proteomes" id="UP001205185"/>
    </source>
</evidence>
<name>A0ABT1IEJ7_9PSEU</name>
<evidence type="ECO:0000256" key="2">
    <source>
        <dbReference type="ARBA" id="ARBA00022670"/>
    </source>
</evidence>
<keyword evidence="6" id="KW-0862">Zinc</keyword>
<accession>A0ABT1IEJ7</accession>
<comment type="caution">
    <text evidence="11">The sequence shown here is derived from an EMBL/GenBank/DDBJ whole genome shotgun (WGS) entry which is preliminary data.</text>
</comment>
<feature type="signal peptide" evidence="9">
    <location>
        <begin position="1"/>
        <end position="32"/>
    </location>
</feature>
<evidence type="ECO:0000313" key="11">
    <source>
        <dbReference type="EMBL" id="MCP2271063.1"/>
    </source>
</evidence>
<dbReference type="SUPFAM" id="SSF55486">
    <property type="entry name" value="Metalloproteases ('zincins'), catalytic domain"/>
    <property type="match status" value="1"/>
</dbReference>
<evidence type="ECO:0000256" key="7">
    <source>
        <dbReference type="ARBA" id="ARBA00023049"/>
    </source>
</evidence>
<keyword evidence="5" id="KW-0378">Hydrolase</keyword>
<dbReference type="PANTHER" id="PTHR47466:SF1">
    <property type="entry name" value="METALLOPROTEASE MEP1 (AFU_ORTHOLOGUE AFUA_1G07730)-RELATED"/>
    <property type="match status" value="1"/>
</dbReference>
<dbReference type="EMBL" id="JAMTCO010000008">
    <property type="protein sequence ID" value="MCP2271063.1"/>
    <property type="molecule type" value="Genomic_DNA"/>
</dbReference>
<feature type="chain" id="PRO_5045800273" evidence="9">
    <location>
        <begin position="33"/>
        <end position="309"/>
    </location>
</feature>
<keyword evidence="4 9" id="KW-0732">Signal</keyword>